<gene>
    <name evidence="3" type="ORF">LAME_0E07272G</name>
</gene>
<evidence type="ECO:0000259" key="2">
    <source>
        <dbReference type="Pfam" id="PF07985"/>
    </source>
</evidence>
<accession>A0A1G4JIL1</accession>
<dbReference type="PANTHER" id="PTHR28626">
    <property type="entry name" value="SRR1-LIKE PROTEIN"/>
    <property type="match status" value="1"/>
</dbReference>
<dbReference type="Proteomes" id="UP000191144">
    <property type="component" value="Chromosome E"/>
</dbReference>
<evidence type="ECO:0000313" key="3">
    <source>
        <dbReference type="EMBL" id="SCU90151.1"/>
    </source>
</evidence>
<dbReference type="PANTHER" id="PTHR28626:SF3">
    <property type="entry name" value="SRR1-LIKE PROTEIN"/>
    <property type="match status" value="1"/>
</dbReference>
<protein>
    <submittedName>
        <fullName evidence="3">LAME_0E07272g1_1</fullName>
    </submittedName>
</protein>
<name>A0A1G4JIL1_9SACH</name>
<sequence>MIPSEKVAGDDEFKKVGRTSAKLNTSTFEESLQERRCIVRKSKMFKTLQSQLEAFSLKIRQIRCLAIGSFFEEFAALYQLALLLELVDFLNANNETAVKVSIYDPVFTDADKKFIADQGETWSIVEEISQNSESAIGVLFFLPHAPLDLTENVLALEKPHILLANHVAKHVDRYTKAQLFNKYPKLAKLNQFLTSQNQPVASDFQPFVSKRARRKRKNNITEEPIDYDSIEAYFEKVNVLTDFGGGDLLANQPWLNSFSDLALHQIQ</sequence>
<evidence type="ECO:0000256" key="1">
    <source>
        <dbReference type="ARBA" id="ARBA00009856"/>
    </source>
</evidence>
<dbReference type="EMBL" id="LT598481">
    <property type="protein sequence ID" value="SCU90151.1"/>
    <property type="molecule type" value="Genomic_DNA"/>
</dbReference>
<dbReference type="Pfam" id="PF07985">
    <property type="entry name" value="SRR1"/>
    <property type="match status" value="1"/>
</dbReference>
<comment type="similarity">
    <text evidence="1">Belongs to the SRR1 family.</text>
</comment>
<dbReference type="OrthoDB" id="551431at2759"/>
<feature type="domain" description="SRR1-like" evidence="2">
    <location>
        <begin position="49"/>
        <end position="264"/>
    </location>
</feature>
<reference evidence="4" key="1">
    <citation type="submission" date="2016-03" db="EMBL/GenBank/DDBJ databases">
        <authorList>
            <person name="Devillers Hugo."/>
        </authorList>
    </citation>
    <scope>NUCLEOTIDE SEQUENCE [LARGE SCALE GENOMIC DNA]</scope>
</reference>
<dbReference type="GO" id="GO:0005737">
    <property type="term" value="C:cytoplasm"/>
    <property type="evidence" value="ECO:0007669"/>
    <property type="project" value="TreeGrafter"/>
</dbReference>
<dbReference type="GO" id="GO:0005634">
    <property type="term" value="C:nucleus"/>
    <property type="evidence" value="ECO:0007669"/>
    <property type="project" value="TreeGrafter"/>
</dbReference>
<dbReference type="InterPro" id="IPR012942">
    <property type="entry name" value="SRR1-like"/>
</dbReference>
<keyword evidence="4" id="KW-1185">Reference proteome</keyword>
<proteinExistence type="inferred from homology"/>
<evidence type="ECO:0000313" key="4">
    <source>
        <dbReference type="Proteomes" id="UP000191144"/>
    </source>
</evidence>
<dbReference type="AlphaFoldDB" id="A0A1G4JIL1"/>
<organism evidence="3 4">
    <name type="scientific">Lachancea meyersii CBS 8951</name>
    <dbReference type="NCBI Taxonomy" id="1266667"/>
    <lineage>
        <taxon>Eukaryota</taxon>
        <taxon>Fungi</taxon>
        <taxon>Dikarya</taxon>
        <taxon>Ascomycota</taxon>
        <taxon>Saccharomycotina</taxon>
        <taxon>Saccharomycetes</taxon>
        <taxon>Saccharomycetales</taxon>
        <taxon>Saccharomycetaceae</taxon>
        <taxon>Lachancea</taxon>
    </lineage>
</organism>
<dbReference type="InterPro" id="IPR040044">
    <property type="entry name" value="SRR1L"/>
</dbReference>